<dbReference type="InterPro" id="IPR011990">
    <property type="entry name" value="TPR-like_helical_dom_sf"/>
</dbReference>
<dbReference type="Proteomes" id="UP000261580">
    <property type="component" value="Unassembled WGS sequence"/>
</dbReference>
<dbReference type="STRING" id="32507.ENSNBRP00000025045"/>
<evidence type="ECO:0000313" key="3">
    <source>
        <dbReference type="Proteomes" id="UP000261580"/>
    </source>
</evidence>
<organism evidence="2 3">
    <name type="scientific">Neolamprologus brichardi</name>
    <name type="common">Fairy cichlid</name>
    <name type="synonym">Lamprologus brichardi</name>
    <dbReference type="NCBI Taxonomy" id="32507"/>
    <lineage>
        <taxon>Eukaryota</taxon>
        <taxon>Metazoa</taxon>
        <taxon>Chordata</taxon>
        <taxon>Craniata</taxon>
        <taxon>Vertebrata</taxon>
        <taxon>Euteleostomi</taxon>
        <taxon>Actinopterygii</taxon>
        <taxon>Neopterygii</taxon>
        <taxon>Teleostei</taxon>
        <taxon>Neoteleostei</taxon>
        <taxon>Acanthomorphata</taxon>
        <taxon>Ovalentaria</taxon>
        <taxon>Cichlomorphae</taxon>
        <taxon>Cichliformes</taxon>
        <taxon>Cichlidae</taxon>
        <taxon>African cichlids</taxon>
        <taxon>Pseudocrenilabrinae</taxon>
        <taxon>Lamprologini</taxon>
        <taxon>Neolamprologus</taxon>
    </lineage>
</organism>
<dbReference type="AlphaFoldDB" id="A0A3Q4HNC7"/>
<keyword evidence="3" id="KW-1185">Reference proteome</keyword>
<reference evidence="2" key="1">
    <citation type="submission" date="2025-08" db="UniProtKB">
        <authorList>
            <consortium name="Ensembl"/>
        </authorList>
    </citation>
    <scope>IDENTIFICATION</scope>
</reference>
<evidence type="ECO:0000313" key="2">
    <source>
        <dbReference type="Ensembl" id="ENSNBRP00000025045.1"/>
    </source>
</evidence>
<dbReference type="Ensembl" id="ENSNBRT00000025698.1">
    <property type="protein sequence ID" value="ENSNBRP00000025045.1"/>
    <property type="gene ID" value="ENSNBRG00000019134.1"/>
</dbReference>
<dbReference type="PANTHER" id="PTHR47503">
    <property type="entry name" value="PURKINJE CELL PROTEIN 2"/>
    <property type="match status" value="1"/>
</dbReference>
<feature type="compositionally biased region" description="Polar residues" evidence="1">
    <location>
        <begin position="45"/>
        <end position="59"/>
    </location>
</feature>
<dbReference type="InterPro" id="IPR042168">
    <property type="entry name" value="Pcp2"/>
</dbReference>
<dbReference type="Pfam" id="PF02188">
    <property type="entry name" value="GoLoco"/>
    <property type="match status" value="1"/>
</dbReference>
<feature type="region of interest" description="Disordered" evidence="1">
    <location>
        <begin position="1"/>
        <end position="22"/>
    </location>
</feature>
<dbReference type="OMA" id="CINSIMY"/>
<dbReference type="SMART" id="SM00390">
    <property type="entry name" value="GoLoco"/>
    <property type="match status" value="1"/>
</dbReference>
<dbReference type="GO" id="GO:0005085">
    <property type="term" value="F:guanyl-nucleotide exchange factor activity"/>
    <property type="evidence" value="ECO:0007669"/>
    <property type="project" value="InterPro"/>
</dbReference>
<dbReference type="Gene3D" id="1.25.40.10">
    <property type="entry name" value="Tetratricopeptide repeat domain"/>
    <property type="match status" value="1"/>
</dbReference>
<accession>A0A3Q4HNC7</accession>
<dbReference type="PANTHER" id="PTHR47503:SF1">
    <property type="entry name" value="PURKINJE CELL PROTEIN 2 HOMOLOG"/>
    <property type="match status" value="1"/>
</dbReference>
<reference evidence="2" key="2">
    <citation type="submission" date="2025-09" db="UniProtKB">
        <authorList>
            <consortium name="Ensembl"/>
        </authorList>
    </citation>
    <scope>IDENTIFICATION</scope>
</reference>
<dbReference type="PROSITE" id="PS50877">
    <property type="entry name" value="GOLOCO"/>
    <property type="match status" value="1"/>
</dbReference>
<evidence type="ECO:0000256" key="1">
    <source>
        <dbReference type="SAM" id="MobiDB-lite"/>
    </source>
</evidence>
<dbReference type="Bgee" id="ENSNBRG00000019134">
    <property type="expression patterns" value="Expressed in camera-type eye and 4 other cell types or tissues"/>
</dbReference>
<name>A0A3Q4HNC7_NEOBR</name>
<proteinExistence type="predicted"/>
<dbReference type="GeneTree" id="ENSGT01030000235442"/>
<dbReference type="InterPro" id="IPR003109">
    <property type="entry name" value="GoLoco_motif"/>
</dbReference>
<feature type="region of interest" description="Disordered" evidence="1">
    <location>
        <begin position="36"/>
        <end position="73"/>
    </location>
</feature>
<protein>
    <submittedName>
        <fullName evidence="2">Uncharacterized protein</fullName>
    </submittedName>
</protein>
<sequence>MAAAGMDSKSKPSDGISAAEEEQFLKMISRIQSGRMEEQRCFLQPSRSTPSSPTHNGSALNKVPIGQKNSRRLDDQRVALPTLPGITGNSEGKVDIQRHTTAEIPVMRHTWSSQPQWIPQPPAGAGQAFSCNLQKFACINSIMY</sequence>